<dbReference type="AlphaFoldDB" id="A0A934VHH0"/>
<dbReference type="EMBL" id="JAENII010000030">
    <property type="protein sequence ID" value="MBK1829051.1"/>
    <property type="molecule type" value="Genomic_DNA"/>
</dbReference>
<dbReference type="RefSeq" id="WP_200283543.1">
    <property type="nucleotide sequence ID" value="NZ_JAENII010000030.1"/>
</dbReference>
<dbReference type="Proteomes" id="UP000658278">
    <property type="component" value="Unassembled WGS sequence"/>
</dbReference>
<name>A0A934VHH0_9BACT</name>
<accession>A0A934VHH0</accession>
<reference evidence="1" key="1">
    <citation type="submission" date="2021-01" db="EMBL/GenBank/DDBJ databases">
        <title>Modified the classification status of verrucomicrobia.</title>
        <authorList>
            <person name="Feng X."/>
        </authorList>
    </citation>
    <scope>NUCLEOTIDE SEQUENCE</scope>
    <source>
        <strain evidence="1">KCTC 22201</strain>
    </source>
</reference>
<gene>
    <name evidence="1" type="ORF">JIN81_18615</name>
</gene>
<sequence>MKHYLFQLIFGIVVLSPLKGAEGLTATELTESDVLTLLNARGWSFSFSPAKPVRRLDVLVYEVRTDGAGNTKTSIHRACTLGMLPKERTYPIKMLLVGRELHTSIDAAKGSIELSDDFIMGTFEYRKSGSSDKDKDERRFLIEVGNKKEFKGKAPFKTELRFRIFENLDQATLIQLLGGD</sequence>
<keyword evidence="2" id="KW-1185">Reference proteome</keyword>
<proteinExistence type="predicted"/>
<evidence type="ECO:0000313" key="2">
    <source>
        <dbReference type="Proteomes" id="UP000658278"/>
    </source>
</evidence>
<comment type="caution">
    <text evidence="1">The sequence shown here is derived from an EMBL/GenBank/DDBJ whole genome shotgun (WGS) entry which is preliminary data.</text>
</comment>
<organism evidence="1 2">
    <name type="scientific">Haloferula rosea</name>
    <dbReference type="NCBI Taxonomy" id="490093"/>
    <lineage>
        <taxon>Bacteria</taxon>
        <taxon>Pseudomonadati</taxon>
        <taxon>Verrucomicrobiota</taxon>
        <taxon>Verrucomicrobiia</taxon>
        <taxon>Verrucomicrobiales</taxon>
        <taxon>Verrucomicrobiaceae</taxon>
        <taxon>Haloferula</taxon>
    </lineage>
</organism>
<evidence type="ECO:0000313" key="1">
    <source>
        <dbReference type="EMBL" id="MBK1829051.1"/>
    </source>
</evidence>
<protein>
    <submittedName>
        <fullName evidence="1">Uncharacterized protein</fullName>
    </submittedName>
</protein>